<evidence type="ECO:0008006" key="4">
    <source>
        <dbReference type="Google" id="ProtNLM"/>
    </source>
</evidence>
<dbReference type="EMBL" id="RBIL01000001">
    <property type="protein sequence ID" value="RKQ92392.1"/>
    <property type="molecule type" value="Genomic_DNA"/>
</dbReference>
<dbReference type="Gene3D" id="2.130.10.10">
    <property type="entry name" value="YVTN repeat-like/Quinoprotein amine dehydrogenase"/>
    <property type="match status" value="1"/>
</dbReference>
<dbReference type="AlphaFoldDB" id="A0A660LBL0"/>
<evidence type="ECO:0000256" key="1">
    <source>
        <dbReference type="SAM" id="Phobius"/>
    </source>
</evidence>
<keyword evidence="3" id="KW-1185">Reference proteome</keyword>
<gene>
    <name evidence="2" type="ORF">C8N24_2238</name>
</gene>
<dbReference type="OrthoDB" id="9758793at2"/>
<keyword evidence="1" id="KW-0472">Membrane</keyword>
<dbReference type="InterPro" id="IPR015943">
    <property type="entry name" value="WD40/YVTN_repeat-like_dom_sf"/>
</dbReference>
<sequence length="362" mass="39159">MTRDELERALRAVDVPDAVAARERARATVLAAHRERAPRRGPRAALVWALVACAVAAVAFSARDTRPAREVRERVRDVFAAPAPVPTAAPAALSGRVLVSEGDELFLVARGKRASLGHWRDASWSPRGLYAAVAGGNTLAAIDPADGTVRWKLVHREEVRFPRWAPGGLHVAYRAGTTLRIVYGNGTHDVRAGRAMAPVAPAWRPGQPRTVAWAGLDGTVTVEDADTAKVLWTRTGGRVRHLAWSADGRRLLVAGARNGTIHDFETGARTRVRADGTIVAVAFDRRLALAIHRDGRTAVRVRGEVVLSAPGRLRDLEWSPDGRALLAAWPGADHWLVVRGREVSAVRHRFGGAARVRGWATP</sequence>
<evidence type="ECO:0000313" key="3">
    <source>
        <dbReference type="Proteomes" id="UP000278962"/>
    </source>
</evidence>
<keyword evidence="1" id="KW-1133">Transmembrane helix</keyword>
<dbReference type="RefSeq" id="WP_121250092.1">
    <property type="nucleotide sequence ID" value="NZ_RBIL01000001.1"/>
</dbReference>
<feature type="transmembrane region" description="Helical" evidence="1">
    <location>
        <begin position="44"/>
        <end position="62"/>
    </location>
</feature>
<evidence type="ECO:0000313" key="2">
    <source>
        <dbReference type="EMBL" id="RKQ92392.1"/>
    </source>
</evidence>
<proteinExistence type="predicted"/>
<dbReference type="SUPFAM" id="SSF82171">
    <property type="entry name" value="DPP6 N-terminal domain-like"/>
    <property type="match status" value="1"/>
</dbReference>
<organism evidence="2 3">
    <name type="scientific">Solirubrobacter pauli</name>
    <dbReference type="NCBI Taxonomy" id="166793"/>
    <lineage>
        <taxon>Bacteria</taxon>
        <taxon>Bacillati</taxon>
        <taxon>Actinomycetota</taxon>
        <taxon>Thermoleophilia</taxon>
        <taxon>Solirubrobacterales</taxon>
        <taxon>Solirubrobacteraceae</taxon>
        <taxon>Solirubrobacter</taxon>
    </lineage>
</organism>
<dbReference type="Proteomes" id="UP000278962">
    <property type="component" value="Unassembled WGS sequence"/>
</dbReference>
<protein>
    <recommendedName>
        <fullName evidence="4">WD40 repeat protein</fullName>
    </recommendedName>
</protein>
<reference evidence="2 3" key="1">
    <citation type="submission" date="2018-10" db="EMBL/GenBank/DDBJ databases">
        <title>Genomic Encyclopedia of Archaeal and Bacterial Type Strains, Phase II (KMG-II): from individual species to whole genera.</title>
        <authorList>
            <person name="Goeker M."/>
        </authorList>
    </citation>
    <scope>NUCLEOTIDE SEQUENCE [LARGE SCALE GENOMIC DNA]</scope>
    <source>
        <strain evidence="2 3">DSM 14954</strain>
    </source>
</reference>
<dbReference type="InterPro" id="IPR001680">
    <property type="entry name" value="WD40_rpt"/>
</dbReference>
<keyword evidence="1" id="KW-0812">Transmembrane</keyword>
<dbReference type="Pfam" id="PF00400">
    <property type="entry name" value="WD40"/>
    <property type="match status" value="1"/>
</dbReference>
<name>A0A660LBL0_9ACTN</name>
<comment type="caution">
    <text evidence="2">The sequence shown here is derived from an EMBL/GenBank/DDBJ whole genome shotgun (WGS) entry which is preliminary data.</text>
</comment>
<accession>A0A660LBL0</accession>